<evidence type="ECO:0000256" key="9">
    <source>
        <dbReference type="ARBA" id="ARBA00035100"/>
    </source>
</evidence>
<evidence type="ECO:0000259" key="14">
    <source>
        <dbReference type="PROSITE" id="PS50894"/>
    </source>
</evidence>
<accession>A0A975GI99</accession>
<keyword evidence="3 10" id="KW-0597">Phosphoprotein</keyword>
<comment type="function">
    <text evidence="9">Involved in the transmission of sensory signals from the chemoreceptors to the flagellar motors. CheA is autophosphorylated; it can transfer its phosphate group to either CheB or CheY.</text>
</comment>
<keyword evidence="16" id="KW-1185">Reference proteome</keyword>
<dbReference type="InterPro" id="IPR051315">
    <property type="entry name" value="Bact_Chemotaxis_CheA"/>
</dbReference>
<dbReference type="Proteomes" id="UP000663720">
    <property type="component" value="Chromosome"/>
</dbReference>
<evidence type="ECO:0000259" key="12">
    <source>
        <dbReference type="PROSITE" id="PS50109"/>
    </source>
</evidence>
<evidence type="ECO:0000313" key="16">
    <source>
        <dbReference type="Proteomes" id="UP000663720"/>
    </source>
</evidence>
<dbReference type="InterPro" id="IPR036641">
    <property type="entry name" value="HPT_dom_sf"/>
</dbReference>
<keyword evidence="5" id="KW-0547">Nucleotide-binding</keyword>
<dbReference type="PROSITE" id="PS50851">
    <property type="entry name" value="CHEW"/>
    <property type="match status" value="1"/>
</dbReference>
<dbReference type="SUPFAM" id="SSF50341">
    <property type="entry name" value="CheW-like"/>
    <property type="match status" value="1"/>
</dbReference>
<evidence type="ECO:0000256" key="1">
    <source>
        <dbReference type="ARBA" id="ARBA00000085"/>
    </source>
</evidence>
<keyword evidence="4" id="KW-0808">Transferase</keyword>
<dbReference type="CDD" id="cd00088">
    <property type="entry name" value="HPT"/>
    <property type="match status" value="1"/>
</dbReference>
<comment type="catalytic activity">
    <reaction evidence="1">
        <text>ATP + protein L-histidine = ADP + protein N-phospho-L-histidine.</text>
        <dbReference type="EC" id="2.7.13.3"/>
    </reaction>
</comment>
<dbReference type="PANTHER" id="PTHR43395:SF10">
    <property type="entry name" value="CHEMOTAXIS PROTEIN CHEA"/>
    <property type="match status" value="1"/>
</dbReference>
<reference evidence="15" key="1">
    <citation type="journal article" date="2021" name="Microb. Physiol.">
        <title>Proteogenomic Insights into the Physiology of Marine, Sulfate-Reducing, Filamentous Desulfonema limicola and Desulfonema magnum.</title>
        <authorList>
            <person name="Schnaars V."/>
            <person name="Wohlbrand L."/>
            <person name="Scheve S."/>
            <person name="Hinrichs C."/>
            <person name="Reinhardt R."/>
            <person name="Rabus R."/>
        </authorList>
    </citation>
    <scope>NUCLEOTIDE SEQUENCE</scope>
    <source>
        <strain evidence="15">5ac10</strain>
    </source>
</reference>
<dbReference type="InterPro" id="IPR005467">
    <property type="entry name" value="His_kinase_dom"/>
</dbReference>
<dbReference type="InterPro" id="IPR002545">
    <property type="entry name" value="CheW-lke_dom"/>
</dbReference>
<dbReference type="Pfam" id="PF02895">
    <property type="entry name" value="H-kinase_dim"/>
    <property type="match status" value="1"/>
</dbReference>
<dbReference type="PROSITE" id="PS50109">
    <property type="entry name" value="HIS_KIN"/>
    <property type="match status" value="1"/>
</dbReference>
<keyword evidence="7" id="KW-0067">ATP-binding</keyword>
<dbReference type="Pfam" id="PF02518">
    <property type="entry name" value="HATPase_c"/>
    <property type="match status" value="1"/>
</dbReference>
<organism evidence="15 16">
    <name type="scientific">Desulfonema limicola</name>
    <dbReference type="NCBI Taxonomy" id="45656"/>
    <lineage>
        <taxon>Bacteria</taxon>
        <taxon>Pseudomonadati</taxon>
        <taxon>Thermodesulfobacteriota</taxon>
        <taxon>Desulfobacteria</taxon>
        <taxon>Desulfobacterales</taxon>
        <taxon>Desulfococcaceae</taxon>
        <taxon>Desulfonema</taxon>
    </lineage>
</organism>
<dbReference type="Gene3D" id="2.30.30.40">
    <property type="entry name" value="SH3 Domains"/>
    <property type="match status" value="1"/>
</dbReference>
<name>A0A975GI99_9BACT</name>
<dbReference type="SMART" id="SM01231">
    <property type="entry name" value="H-kinase_dim"/>
    <property type="match status" value="1"/>
</dbReference>
<evidence type="ECO:0000256" key="8">
    <source>
        <dbReference type="ARBA" id="ARBA00023012"/>
    </source>
</evidence>
<dbReference type="KEGG" id="dli:dnl_40310"/>
<dbReference type="InterPro" id="IPR036061">
    <property type="entry name" value="CheW-like_dom_sf"/>
</dbReference>
<dbReference type="SUPFAM" id="SSF55874">
    <property type="entry name" value="ATPase domain of HSP90 chaperone/DNA topoisomerase II/histidine kinase"/>
    <property type="match status" value="1"/>
</dbReference>
<dbReference type="SMART" id="SM00387">
    <property type="entry name" value="HATPase_c"/>
    <property type="match status" value="1"/>
</dbReference>
<dbReference type="SMART" id="SM00260">
    <property type="entry name" value="CheW"/>
    <property type="match status" value="1"/>
</dbReference>
<dbReference type="InterPro" id="IPR004105">
    <property type="entry name" value="CheA-like_dim"/>
</dbReference>
<dbReference type="InterPro" id="IPR037006">
    <property type="entry name" value="CheA-like_homodim_sf"/>
</dbReference>
<feature type="region of interest" description="Disordered" evidence="11">
    <location>
        <begin position="301"/>
        <end position="333"/>
    </location>
</feature>
<keyword evidence="8" id="KW-0902">Two-component regulatory system</keyword>
<protein>
    <recommendedName>
        <fullName evidence="2">histidine kinase</fullName>
        <ecNumber evidence="2">2.7.13.3</ecNumber>
    </recommendedName>
</protein>
<feature type="modified residue" description="Phosphohistidine" evidence="10">
    <location>
        <position position="49"/>
    </location>
</feature>
<dbReference type="SUPFAM" id="SSF47226">
    <property type="entry name" value="Histidine-containing phosphotransfer domain, HPT domain"/>
    <property type="match status" value="1"/>
</dbReference>
<dbReference type="Pfam" id="PF01584">
    <property type="entry name" value="CheW"/>
    <property type="match status" value="1"/>
</dbReference>
<dbReference type="SUPFAM" id="SSF47384">
    <property type="entry name" value="Homodimeric domain of signal transducing histidine kinase"/>
    <property type="match status" value="1"/>
</dbReference>
<dbReference type="GO" id="GO:0005524">
    <property type="term" value="F:ATP binding"/>
    <property type="evidence" value="ECO:0007669"/>
    <property type="project" value="UniProtKB-KW"/>
</dbReference>
<feature type="domain" description="HPt" evidence="14">
    <location>
        <begin position="1"/>
        <end position="106"/>
    </location>
</feature>
<dbReference type="FunFam" id="3.30.565.10:FF:000016">
    <property type="entry name" value="Chemotaxis protein CheA, putative"/>
    <property type="match status" value="1"/>
</dbReference>
<evidence type="ECO:0000256" key="2">
    <source>
        <dbReference type="ARBA" id="ARBA00012438"/>
    </source>
</evidence>
<evidence type="ECO:0000256" key="6">
    <source>
        <dbReference type="ARBA" id="ARBA00022777"/>
    </source>
</evidence>
<dbReference type="Gene3D" id="3.30.565.10">
    <property type="entry name" value="Histidine kinase-like ATPase, C-terminal domain"/>
    <property type="match status" value="1"/>
</dbReference>
<dbReference type="RefSeq" id="WP_207687698.1">
    <property type="nucleotide sequence ID" value="NZ_CP061799.1"/>
</dbReference>
<dbReference type="GO" id="GO:0005737">
    <property type="term" value="C:cytoplasm"/>
    <property type="evidence" value="ECO:0007669"/>
    <property type="project" value="InterPro"/>
</dbReference>
<dbReference type="SMART" id="SM00073">
    <property type="entry name" value="HPT"/>
    <property type="match status" value="1"/>
</dbReference>
<dbReference type="AlphaFoldDB" id="A0A975GI99"/>
<dbReference type="GO" id="GO:0000155">
    <property type="term" value="F:phosphorelay sensor kinase activity"/>
    <property type="evidence" value="ECO:0007669"/>
    <property type="project" value="InterPro"/>
</dbReference>
<dbReference type="PROSITE" id="PS50894">
    <property type="entry name" value="HPT"/>
    <property type="match status" value="1"/>
</dbReference>
<dbReference type="InterPro" id="IPR003594">
    <property type="entry name" value="HATPase_dom"/>
</dbReference>
<evidence type="ECO:0000256" key="3">
    <source>
        <dbReference type="ARBA" id="ARBA00022553"/>
    </source>
</evidence>
<keyword evidence="6 15" id="KW-0418">Kinase</keyword>
<evidence type="ECO:0000256" key="5">
    <source>
        <dbReference type="ARBA" id="ARBA00022741"/>
    </source>
</evidence>
<dbReference type="Pfam" id="PF01627">
    <property type="entry name" value="Hpt"/>
    <property type="match status" value="1"/>
</dbReference>
<dbReference type="InterPro" id="IPR036097">
    <property type="entry name" value="HisK_dim/P_sf"/>
</dbReference>
<proteinExistence type="predicted"/>
<dbReference type="Gene3D" id="1.20.120.160">
    <property type="entry name" value="HPT domain"/>
    <property type="match status" value="1"/>
</dbReference>
<dbReference type="PANTHER" id="PTHR43395">
    <property type="entry name" value="SENSOR HISTIDINE KINASE CHEA"/>
    <property type="match status" value="1"/>
</dbReference>
<dbReference type="InterPro" id="IPR008207">
    <property type="entry name" value="Sig_transdc_His_kin_Hpt_dom"/>
</dbReference>
<gene>
    <name evidence="15" type="ORF">dnl_40310</name>
</gene>
<sequence>MDFDESIFEEFVLEAREGLETAEESLSQLLEKEQDPDPELLDQIFRAVHSIKGAAGFLMLKRMEELAKSMESLMSMIREKTLKLDSETGDVLTEGIDMLMLMLENITQSDEIDISMVMELINNISSSSDIDEKSGYEEQNYEQYESAQKDFQFEISPITLKNLPVMHEFLYILNYELVSHFSDKEDDPADLIKNLLSVGIIIDSELRTSEQNLEQTPQGPLWFTVLYSTILDPDFIDDAVYLPSDRIFPINRDELGDADAVTFNVISKKISLISLDNESTIEQPDQKDQAEQSFPLKDVVQTQQTHLPEISEPENIAHQKTQDSYDNDPDDNRHKHKEIFLQDEAEKELQLRHDFHADMENLDLLINLVGELVIAESMVTKNPDLKGLRLDNFERSSHNLKRIISELQSVVMSARMISLARVFNRLGRLVRDLSMKSNKKIYLKVIGQETEVDKNIIVQIAEPLEHIITNCVQHGIETPEQRLSLDKPETGTITLEARKEGTEILIYISDDGRGFDRNIIIAQAVKQGLASEDDDSQLSYEEACQLVFKTSESITKPESEKQSFPGMAMLKSRMDILKGRIHIQSVPNKGTTTVLRIPLTMGIIDGMIIRVGKASYTIPLLSIRESFRPDPSQITITMGGQEMVKVRDRLIPVIRLHKLYDIESDWEALDQGILINAASGSKNICFFADEIIGHHQTVIKSMPEYIGSIFGISGCTIMDNGNIGLILDVADIIDMLETHNNFQK</sequence>
<evidence type="ECO:0000256" key="10">
    <source>
        <dbReference type="PROSITE-ProRule" id="PRU00110"/>
    </source>
</evidence>
<feature type="domain" description="Histidine kinase" evidence="12">
    <location>
        <begin position="350"/>
        <end position="601"/>
    </location>
</feature>
<evidence type="ECO:0000259" key="13">
    <source>
        <dbReference type="PROSITE" id="PS50851"/>
    </source>
</evidence>
<dbReference type="InterPro" id="IPR036890">
    <property type="entry name" value="HATPase_C_sf"/>
</dbReference>
<dbReference type="GO" id="GO:0006935">
    <property type="term" value="P:chemotaxis"/>
    <property type="evidence" value="ECO:0007669"/>
    <property type="project" value="InterPro"/>
</dbReference>
<evidence type="ECO:0000256" key="4">
    <source>
        <dbReference type="ARBA" id="ARBA00022679"/>
    </source>
</evidence>
<dbReference type="EC" id="2.7.13.3" evidence="2"/>
<dbReference type="EMBL" id="CP061799">
    <property type="protein sequence ID" value="QTA81688.1"/>
    <property type="molecule type" value="Genomic_DNA"/>
</dbReference>
<evidence type="ECO:0000256" key="7">
    <source>
        <dbReference type="ARBA" id="ARBA00022840"/>
    </source>
</evidence>
<dbReference type="Gene3D" id="1.10.287.560">
    <property type="entry name" value="Histidine kinase CheA-like, homodimeric domain"/>
    <property type="match status" value="1"/>
</dbReference>
<evidence type="ECO:0000313" key="15">
    <source>
        <dbReference type="EMBL" id="QTA81688.1"/>
    </source>
</evidence>
<evidence type="ECO:0000256" key="11">
    <source>
        <dbReference type="SAM" id="MobiDB-lite"/>
    </source>
</evidence>
<feature type="domain" description="CheW-like" evidence="13">
    <location>
        <begin position="603"/>
        <end position="738"/>
    </location>
</feature>